<sequence length="326" mass="35338">MEAESSSRWIAALPFVVVFFIVTGMAGGYMDVWWHLKGLVETFATIPHLIIYASVFLGGMATLLVVARELVKIGAFAPARIPHAAGLALAGTGSLLELIAGITDNLYHNLVGFDVTLWSPPHLLVIYGGVVNALGVAELFRQSPNRRIARIGAIAAYGIAVSFFQFGMTEYDVDTGWAIGARWSRYSGYYAILIMPVLVFVVKEGLLRFGKPIGTWATLVPFVFKLIVYGVWSLTTVHMLFPFLLVLAGILFDLVYALLRAKPVYAEYGGVLAMAIGLTVAAALQDPLGMSREHVVLSLLGSWLAGAAVLRIRRGTRGRKEEAGHA</sequence>
<feature type="transmembrane region" description="Helical" evidence="1">
    <location>
        <begin position="265"/>
        <end position="283"/>
    </location>
</feature>
<feature type="transmembrane region" description="Helical" evidence="1">
    <location>
        <begin position="49"/>
        <end position="71"/>
    </location>
</feature>
<reference evidence="2 3" key="1">
    <citation type="submission" date="2014-12" db="EMBL/GenBank/DDBJ databases">
        <title>Draft genome sequence of Paenibacillus kamchatkensis strain B-2647.</title>
        <authorList>
            <person name="Karlyshev A.V."/>
            <person name="Kudryashova E.B."/>
        </authorList>
    </citation>
    <scope>NUCLEOTIDE SEQUENCE [LARGE SCALE GENOMIC DNA]</scope>
    <source>
        <strain evidence="2 3">VKM B-2647</strain>
    </source>
</reference>
<accession>A0ABR5AG15</accession>
<dbReference type="EMBL" id="JXAK01000033">
    <property type="protein sequence ID" value="KIL39648.1"/>
    <property type="molecule type" value="Genomic_DNA"/>
</dbReference>
<feature type="transmembrane region" description="Helical" evidence="1">
    <location>
        <begin position="238"/>
        <end position="258"/>
    </location>
</feature>
<evidence type="ECO:0000256" key="1">
    <source>
        <dbReference type="SAM" id="Phobius"/>
    </source>
</evidence>
<proteinExistence type="predicted"/>
<keyword evidence="1" id="KW-0812">Transmembrane</keyword>
<keyword evidence="3" id="KW-1185">Reference proteome</keyword>
<gene>
    <name evidence="2" type="ORF">SD70_18550</name>
</gene>
<dbReference type="Proteomes" id="UP000031967">
    <property type="component" value="Unassembled WGS sequence"/>
</dbReference>
<feature type="transmembrane region" description="Helical" evidence="1">
    <location>
        <begin position="188"/>
        <end position="206"/>
    </location>
</feature>
<feature type="transmembrane region" description="Helical" evidence="1">
    <location>
        <begin position="213"/>
        <end position="232"/>
    </location>
</feature>
<comment type="caution">
    <text evidence="2">The sequence shown here is derived from an EMBL/GenBank/DDBJ whole genome shotgun (WGS) entry which is preliminary data.</text>
</comment>
<keyword evidence="1" id="KW-1133">Transmembrane helix</keyword>
<feature type="transmembrane region" description="Helical" evidence="1">
    <location>
        <begin position="148"/>
        <end position="168"/>
    </location>
</feature>
<feature type="transmembrane region" description="Helical" evidence="1">
    <location>
        <begin position="83"/>
        <end position="102"/>
    </location>
</feature>
<feature type="transmembrane region" description="Helical" evidence="1">
    <location>
        <begin position="9"/>
        <end position="29"/>
    </location>
</feature>
<feature type="transmembrane region" description="Helical" evidence="1">
    <location>
        <begin position="122"/>
        <end position="141"/>
    </location>
</feature>
<evidence type="ECO:0000313" key="2">
    <source>
        <dbReference type="EMBL" id="KIL39648.1"/>
    </source>
</evidence>
<keyword evidence="1" id="KW-0472">Membrane</keyword>
<name>A0ABR5AG15_9BACL</name>
<organism evidence="2 3">
    <name type="scientific">Gordoniibacillus kamchatkensis</name>
    <dbReference type="NCBI Taxonomy" id="1590651"/>
    <lineage>
        <taxon>Bacteria</taxon>
        <taxon>Bacillati</taxon>
        <taxon>Bacillota</taxon>
        <taxon>Bacilli</taxon>
        <taxon>Bacillales</taxon>
        <taxon>Paenibacillaceae</taxon>
        <taxon>Gordoniibacillus</taxon>
    </lineage>
</organism>
<dbReference type="RefSeq" id="WP_041049018.1">
    <property type="nucleotide sequence ID" value="NZ_JXAK01000033.1"/>
</dbReference>
<protein>
    <submittedName>
        <fullName evidence="2">Uncharacterized protein</fullName>
    </submittedName>
</protein>
<feature type="transmembrane region" description="Helical" evidence="1">
    <location>
        <begin position="295"/>
        <end position="312"/>
    </location>
</feature>
<evidence type="ECO:0000313" key="3">
    <source>
        <dbReference type="Proteomes" id="UP000031967"/>
    </source>
</evidence>